<dbReference type="PANTHER" id="PTHR43280">
    <property type="entry name" value="ARAC-FAMILY TRANSCRIPTIONAL REGULATOR"/>
    <property type="match status" value="1"/>
</dbReference>
<evidence type="ECO:0000259" key="4">
    <source>
        <dbReference type="PROSITE" id="PS01124"/>
    </source>
</evidence>
<organism evidence="5 6">
    <name type="scientific">Elizabethkingia miricola</name>
    <name type="common">Chryseobacterium miricola</name>
    <dbReference type="NCBI Taxonomy" id="172045"/>
    <lineage>
        <taxon>Bacteria</taxon>
        <taxon>Pseudomonadati</taxon>
        <taxon>Bacteroidota</taxon>
        <taxon>Flavobacteriia</taxon>
        <taxon>Flavobacteriales</taxon>
        <taxon>Weeksellaceae</taxon>
        <taxon>Elizabethkingia</taxon>
    </lineage>
</organism>
<dbReference type="Pfam" id="PF12833">
    <property type="entry name" value="HTH_18"/>
    <property type="match status" value="1"/>
</dbReference>
<evidence type="ECO:0000256" key="3">
    <source>
        <dbReference type="ARBA" id="ARBA00023163"/>
    </source>
</evidence>
<keyword evidence="1" id="KW-0805">Transcription regulation</keyword>
<proteinExistence type="predicted"/>
<dbReference type="InterPro" id="IPR018060">
    <property type="entry name" value="HTH_AraC"/>
</dbReference>
<evidence type="ECO:0000313" key="5">
    <source>
        <dbReference type="EMBL" id="MDQ8748031.1"/>
    </source>
</evidence>
<feature type="domain" description="HTH araC/xylS-type" evidence="4">
    <location>
        <begin position="38"/>
        <end position="130"/>
    </location>
</feature>
<dbReference type="EMBL" id="JAUCQJ010000001">
    <property type="protein sequence ID" value="MDQ8748031.1"/>
    <property type="molecule type" value="Genomic_DNA"/>
</dbReference>
<gene>
    <name evidence="5" type="ORF">QT385_05235</name>
</gene>
<dbReference type="Gene3D" id="1.10.10.60">
    <property type="entry name" value="Homeodomain-like"/>
    <property type="match status" value="1"/>
</dbReference>
<dbReference type="PROSITE" id="PS01124">
    <property type="entry name" value="HTH_ARAC_FAMILY_2"/>
    <property type="match status" value="1"/>
</dbReference>
<evidence type="ECO:0000313" key="6">
    <source>
        <dbReference type="Proteomes" id="UP001239265"/>
    </source>
</evidence>
<dbReference type="SUPFAM" id="SSF46689">
    <property type="entry name" value="Homeodomain-like"/>
    <property type="match status" value="1"/>
</dbReference>
<dbReference type="AlphaFoldDB" id="A0ABD5B2K4"/>
<keyword evidence="3" id="KW-0804">Transcription</keyword>
<reference evidence="5 6" key="1">
    <citation type="submission" date="2023-06" db="EMBL/GenBank/DDBJ databases">
        <title>Nosocomial Elizabethkingia miricola genome.</title>
        <authorList>
            <person name="Morgado S."/>
            <person name="Fonseca E."/>
            <person name="Freitas F."/>
            <person name="Vicente A.C."/>
        </authorList>
    </citation>
    <scope>NUCLEOTIDE SEQUENCE [LARGE SCALE GENOMIC DNA]</scope>
    <source>
        <strain evidence="5 6">EM15</strain>
    </source>
</reference>
<dbReference type="Proteomes" id="UP001239265">
    <property type="component" value="Unassembled WGS sequence"/>
</dbReference>
<sequence>MQTDPKKSKNNTTSVMPEETEKTLLEKLNIFEQEVRFIDKNMSLSYMVTFMDTNTKYLSYIIKKYRAKDFATYTNELRINYILKKLSTEPIYRQYKISALADEVGMSSHSKFTTTFKNVAGVSPSEFIKFISKNENH</sequence>
<dbReference type="PANTHER" id="PTHR43280:SF34">
    <property type="entry name" value="ARAC-FAMILY TRANSCRIPTIONAL REGULATOR"/>
    <property type="match status" value="1"/>
</dbReference>
<dbReference type="InterPro" id="IPR009057">
    <property type="entry name" value="Homeodomain-like_sf"/>
</dbReference>
<accession>A0ABD5B2K4</accession>
<comment type="caution">
    <text evidence="5">The sequence shown here is derived from an EMBL/GenBank/DDBJ whole genome shotgun (WGS) entry which is preliminary data.</text>
</comment>
<evidence type="ECO:0000256" key="1">
    <source>
        <dbReference type="ARBA" id="ARBA00023015"/>
    </source>
</evidence>
<evidence type="ECO:0000256" key="2">
    <source>
        <dbReference type="ARBA" id="ARBA00023125"/>
    </source>
</evidence>
<dbReference type="GO" id="GO:0003677">
    <property type="term" value="F:DNA binding"/>
    <property type="evidence" value="ECO:0007669"/>
    <property type="project" value="UniProtKB-KW"/>
</dbReference>
<dbReference type="RefSeq" id="WP_407532518.1">
    <property type="nucleotide sequence ID" value="NZ_JBJDLP010000008.1"/>
</dbReference>
<name>A0ABD5B2K4_ELIMR</name>
<protein>
    <submittedName>
        <fullName evidence="5">Helix-turn-helix domain-containing protein</fullName>
    </submittedName>
</protein>
<dbReference type="SMART" id="SM00342">
    <property type="entry name" value="HTH_ARAC"/>
    <property type="match status" value="1"/>
</dbReference>
<keyword evidence="2" id="KW-0238">DNA-binding</keyword>